<comment type="caution">
    <text evidence="1">The sequence shown here is derived from an EMBL/GenBank/DDBJ whole genome shotgun (WGS) entry which is preliminary data.</text>
</comment>
<dbReference type="AlphaFoldDB" id="A0A645ED55"/>
<name>A0A645ED55_9ZZZZ</name>
<proteinExistence type="predicted"/>
<gene>
    <name evidence="1" type="ORF">SDC9_146218</name>
</gene>
<dbReference type="EMBL" id="VSSQ01045150">
    <property type="protein sequence ID" value="MPM99028.1"/>
    <property type="molecule type" value="Genomic_DNA"/>
</dbReference>
<organism evidence="1">
    <name type="scientific">bioreactor metagenome</name>
    <dbReference type="NCBI Taxonomy" id="1076179"/>
    <lineage>
        <taxon>unclassified sequences</taxon>
        <taxon>metagenomes</taxon>
        <taxon>ecological metagenomes</taxon>
    </lineage>
</organism>
<accession>A0A645ED55</accession>
<protein>
    <submittedName>
        <fullName evidence="1">Uncharacterized protein</fullName>
    </submittedName>
</protein>
<evidence type="ECO:0000313" key="1">
    <source>
        <dbReference type="EMBL" id="MPM99028.1"/>
    </source>
</evidence>
<sequence length="52" mass="5855">MTPVEPLCTMTLFLTGTFTGVVSGILNVREELLYSSFRMVFAKIELHPHLTI</sequence>
<reference evidence="1" key="1">
    <citation type="submission" date="2019-08" db="EMBL/GenBank/DDBJ databases">
        <authorList>
            <person name="Kucharzyk K."/>
            <person name="Murdoch R.W."/>
            <person name="Higgins S."/>
            <person name="Loffler F."/>
        </authorList>
    </citation>
    <scope>NUCLEOTIDE SEQUENCE</scope>
</reference>